<accession>A0A822MRH3</accession>
<dbReference type="AlphaFoldDB" id="A0A822MRH3"/>
<reference evidence="2" key="1">
    <citation type="submission" date="2014-06" db="EMBL/GenBank/DDBJ databases">
        <authorList>
            <person name="Le Roux Frederique"/>
        </authorList>
    </citation>
    <scope>NUCLEOTIDE SEQUENCE [LARGE SCALE GENOMIC DNA]</scope>
    <source>
        <strain evidence="2">J5-5</strain>
    </source>
</reference>
<organism evidence="1 2">
    <name type="scientific">Vibrio crassostreae</name>
    <dbReference type="NCBI Taxonomy" id="246167"/>
    <lineage>
        <taxon>Bacteria</taxon>
        <taxon>Pseudomonadati</taxon>
        <taxon>Pseudomonadota</taxon>
        <taxon>Gammaproteobacteria</taxon>
        <taxon>Vibrionales</taxon>
        <taxon>Vibrionaceae</taxon>
        <taxon>Vibrio</taxon>
    </lineage>
</organism>
<dbReference type="Proteomes" id="UP000049495">
    <property type="component" value="Unassembled WGS sequence"/>
</dbReference>
<evidence type="ECO:0000313" key="2">
    <source>
        <dbReference type="Proteomes" id="UP000049495"/>
    </source>
</evidence>
<sequence>MKNMIASSEGESLVEGDANIRCVITQSSKPGKRLVTSRAPSWWGRDLSNWATCFGLRYWLRLSFWLVVATSFKPSHLRALALQNLQLGTDSQTLTKTERKYHVSTCSILKCFVIHIRRKGHP</sequence>
<gene>
    <name evidence="1" type="ORF">VCR5J5_1160034</name>
</gene>
<protein>
    <submittedName>
        <fullName evidence="1">Uncharacterized protein</fullName>
    </submittedName>
</protein>
<evidence type="ECO:0000313" key="1">
    <source>
        <dbReference type="EMBL" id="CDS95299.1"/>
    </source>
</evidence>
<name>A0A822MRH3_9VIBR</name>
<comment type="caution">
    <text evidence="1">The sequence shown here is derived from an EMBL/GenBank/DDBJ whole genome shotgun (WGS) entry which is preliminary data.</text>
</comment>
<proteinExistence type="predicted"/>
<dbReference type="EMBL" id="CCJV01000020">
    <property type="protein sequence ID" value="CDS95299.1"/>
    <property type="molecule type" value="Genomic_DNA"/>
</dbReference>